<keyword evidence="1" id="KW-0175">Coiled coil</keyword>
<feature type="coiled-coil region" evidence="1">
    <location>
        <begin position="110"/>
        <end position="179"/>
    </location>
</feature>
<evidence type="ECO:0000313" key="2">
    <source>
        <dbReference type="EMBL" id="PKU29043.1"/>
    </source>
</evidence>
<evidence type="ECO:0000256" key="1">
    <source>
        <dbReference type="SAM" id="Coils"/>
    </source>
</evidence>
<dbReference type="GO" id="GO:0007062">
    <property type="term" value="P:sister chromatid cohesion"/>
    <property type="evidence" value="ECO:0007669"/>
    <property type="project" value="TreeGrafter"/>
</dbReference>
<dbReference type="GO" id="GO:0005634">
    <property type="term" value="C:nucleus"/>
    <property type="evidence" value="ECO:0007669"/>
    <property type="project" value="TreeGrafter"/>
</dbReference>
<reference evidence="3" key="1">
    <citation type="submission" date="2017-11" db="EMBL/GenBank/DDBJ databases">
        <authorList>
            <person name="Lima N.C."/>
            <person name="Parody-Merino A.M."/>
            <person name="Battley P.F."/>
            <person name="Fidler A.E."/>
            <person name="Prosdocimi F."/>
        </authorList>
    </citation>
    <scope>NUCLEOTIDE SEQUENCE [LARGE SCALE GENOMIC DNA]</scope>
</reference>
<proteinExistence type="predicted"/>
<dbReference type="EMBL" id="KZ518344">
    <property type="protein sequence ID" value="PKU29043.1"/>
    <property type="molecule type" value="Genomic_DNA"/>
</dbReference>
<feature type="coiled-coil region" evidence="1">
    <location>
        <begin position="16"/>
        <end position="57"/>
    </location>
</feature>
<dbReference type="PANTHER" id="PTHR18937">
    <property type="entry name" value="STRUCTURAL MAINTENANCE OF CHROMOSOMES SMC FAMILY MEMBER"/>
    <property type="match status" value="1"/>
</dbReference>
<dbReference type="GO" id="GO:0003677">
    <property type="term" value="F:DNA binding"/>
    <property type="evidence" value="ECO:0007669"/>
    <property type="project" value="TreeGrafter"/>
</dbReference>
<reference evidence="3" key="2">
    <citation type="submission" date="2017-12" db="EMBL/GenBank/DDBJ databases">
        <title>Genome sequence of the Bar-tailed Godwit (Limosa lapponica baueri).</title>
        <authorList>
            <person name="Lima N.C.B."/>
            <person name="Parody-Merino A.M."/>
            <person name="Battley P.F."/>
            <person name="Fidler A.E."/>
            <person name="Prosdocimi F."/>
        </authorList>
    </citation>
    <scope>NUCLEOTIDE SEQUENCE [LARGE SCALE GENOMIC DNA]</scope>
</reference>
<dbReference type="Proteomes" id="UP000233556">
    <property type="component" value="Unassembled WGS sequence"/>
</dbReference>
<dbReference type="OrthoDB" id="413649at2759"/>
<name>A0A2I0T5H0_LIMLA</name>
<dbReference type="PANTHER" id="PTHR18937:SF147">
    <property type="entry name" value="STRUCTURAL MAINTENANCE OF CHROMOSOMES PROTEIN 1B"/>
    <property type="match status" value="1"/>
</dbReference>
<organism evidence="2 3">
    <name type="scientific">Limosa lapponica baueri</name>
    <dbReference type="NCBI Taxonomy" id="1758121"/>
    <lineage>
        <taxon>Eukaryota</taxon>
        <taxon>Metazoa</taxon>
        <taxon>Chordata</taxon>
        <taxon>Craniata</taxon>
        <taxon>Vertebrata</taxon>
        <taxon>Euteleostomi</taxon>
        <taxon>Archelosauria</taxon>
        <taxon>Archosauria</taxon>
        <taxon>Dinosauria</taxon>
        <taxon>Saurischia</taxon>
        <taxon>Theropoda</taxon>
        <taxon>Coelurosauria</taxon>
        <taxon>Aves</taxon>
        <taxon>Neognathae</taxon>
        <taxon>Neoaves</taxon>
        <taxon>Charadriiformes</taxon>
        <taxon>Scolopacidae</taxon>
        <taxon>Limosa</taxon>
    </lineage>
</organism>
<keyword evidence="3" id="KW-1185">Reference proteome</keyword>
<accession>A0A2I0T5H0</accession>
<gene>
    <name evidence="2" type="ORF">llap_20653</name>
</gene>
<protein>
    <submittedName>
        <fullName evidence="2">Uncharacterized protein</fullName>
    </submittedName>
</protein>
<dbReference type="GO" id="GO:0030893">
    <property type="term" value="C:meiotic cohesin complex"/>
    <property type="evidence" value="ECO:0007669"/>
    <property type="project" value="TreeGrafter"/>
</dbReference>
<evidence type="ECO:0000313" key="3">
    <source>
        <dbReference type="Proteomes" id="UP000233556"/>
    </source>
</evidence>
<dbReference type="AlphaFoldDB" id="A0A2I0T5H0"/>
<sequence length="185" mass="22288">MRLFLFGGFKSEFLEKSKLESELVNIESQHDMLNEGVAKRKEKMEEFQKKINEVEDAVFREFCEEIGIENIRVYEQEHLRQQEEIDKRRLEFENQKTRLNIQLEYNRDHLQKLTNAVSKLRETIHKEEAEITGLQKNEEKLRKKVNEIVEEQQHLKDRLSAHKSEVIKAQNEVEELRKKLLTLNR</sequence>